<accession>A0A7H1C0X8</accession>
<keyword evidence="2" id="KW-0732">Signal</keyword>
<feature type="signal peptide" evidence="2">
    <location>
        <begin position="1"/>
        <end position="20"/>
    </location>
</feature>
<feature type="chain" id="PRO_5028941203" evidence="2">
    <location>
        <begin position="21"/>
        <end position="206"/>
    </location>
</feature>
<organism evidence="3 4">
    <name type="scientific">Mannheimia bovis</name>
    <dbReference type="NCBI Taxonomy" id="2770636"/>
    <lineage>
        <taxon>Bacteria</taxon>
        <taxon>Pseudomonadati</taxon>
        <taxon>Pseudomonadota</taxon>
        <taxon>Gammaproteobacteria</taxon>
        <taxon>Pasteurellales</taxon>
        <taxon>Pasteurellaceae</taxon>
        <taxon>Mannheimia</taxon>
    </lineage>
</organism>
<dbReference type="KEGG" id="mbos:ICJ55_07695"/>
<dbReference type="RefSeq" id="WP_188156278.1">
    <property type="nucleotide sequence ID" value="NZ_CP061280.1"/>
</dbReference>
<gene>
    <name evidence="3" type="ORF">ICJ55_07695</name>
</gene>
<dbReference type="EMBL" id="CP061280">
    <property type="protein sequence ID" value="QNS14633.1"/>
    <property type="molecule type" value="Genomic_DNA"/>
</dbReference>
<evidence type="ECO:0000313" key="4">
    <source>
        <dbReference type="Proteomes" id="UP000576260"/>
    </source>
</evidence>
<evidence type="ECO:0000256" key="2">
    <source>
        <dbReference type="SAM" id="SignalP"/>
    </source>
</evidence>
<name>A0A7H1C0X8_9PAST</name>
<sequence length="206" mass="23331">MKWKNWLFISLLFSANSILAKVDVSPLFVQLSDAMAEAKKGEIAKSQQNLTALQQHFLNLEQNDSIAGIQVKNSLKVAIDSPNVETLEQLAKNLYSFEKEQNPVNYGAKHQDFIAKMTPLYMELKAAIQSKDLTNIKKAARQFGQNWAKHEKAVREISLTHYGKFERILGLLRITVNSEKADLIKIDKLAEELGIVMAEFNQLDVK</sequence>
<reference evidence="3 4" key="1">
    <citation type="submission" date="2020-09" db="EMBL/GenBank/DDBJ databases">
        <title>Mannheimia bovis sp.nov., isolated from a cow.</title>
        <authorList>
            <person name="Li F."/>
        </authorList>
    </citation>
    <scope>NUCLEOTIDE SEQUENCE [LARGE SCALE GENOMIC DNA]</scope>
    <source>
        <strain evidence="3 4">ZY190616</strain>
    </source>
</reference>
<dbReference type="Proteomes" id="UP000576260">
    <property type="component" value="Chromosome"/>
</dbReference>
<evidence type="ECO:0000313" key="3">
    <source>
        <dbReference type="EMBL" id="QNS14633.1"/>
    </source>
</evidence>
<dbReference type="AlphaFoldDB" id="A0A7H1C0X8"/>
<proteinExistence type="predicted"/>
<evidence type="ECO:0000256" key="1">
    <source>
        <dbReference type="SAM" id="Coils"/>
    </source>
</evidence>
<keyword evidence="1" id="KW-0175">Coiled coil</keyword>
<feature type="coiled-coil region" evidence="1">
    <location>
        <begin position="36"/>
        <end position="63"/>
    </location>
</feature>
<keyword evidence="4" id="KW-1185">Reference proteome</keyword>
<protein>
    <submittedName>
        <fullName evidence="3">Fe2+/Pb2+ permease</fullName>
    </submittedName>
</protein>